<dbReference type="EMBL" id="JASBWU010000007">
    <property type="protein sequence ID" value="KAJ9120283.1"/>
    <property type="molecule type" value="Genomic_DNA"/>
</dbReference>
<comment type="caution">
    <text evidence="1">The sequence shown here is derived from an EMBL/GenBank/DDBJ whole genome shotgun (WGS) entry which is preliminary data.</text>
</comment>
<reference evidence="1" key="1">
    <citation type="submission" date="2023-04" db="EMBL/GenBank/DDBJ databases">
        <title>Draft Genome sequencing of Naganishia species isolated from polar environments using Oxford Nanopore Technology.</title>
        <authorList>
            <person name="Leo P."/>
            <person name="Venkateswaran K."/>
        </authorList>
    </citation>
    <scope>NUCLEOTIDE SEQUENCE</scope>
    <source>
        <strain evidence="1">MNA-CCFEE 5425</strain>
    </source>
</reference>
<gene>
    <name evidence="1" type="ORF">QFC22_003183</name>
</gene>
<keyword evidence="2" id="KW-1185">Reference proteome</keyword>
<proteinExistence type="predicted"/>
<name>A0ACC2X920_9TREE</name>
<dbReference type="Proteomes" id="UP001243375">
    <property type="component" value="Unassembled WGS sequence"/>
</dbReference>
<organism evidence="1 2">
    <name type="scientific">Naganishia vaughanmartiniae</name>
    <dbReference type="NCBI Taxonomy" id="1424756"/>
    <lineage>
        <taxon>Eukaryota</taxon>
        <taxon>Fungi</taxon>
        <taxon>Dikarya</taxon>
        <taxon>Basidiomycota</taxon>
        <taxon>Agaricomycotina</taxon>
        <taxon>Tremellomycetes</taxon>
        <taxon>Filobasidiales</taxon>
        <taxon>Filobasidiaceae</taxon>
        <taxon>Naganishia</taxon>
    </lineage>
</organism>
<accession>A0ACC2X920</accession>
<protein>
    <submittedName>
        <fullName evidence="1">Uncharacterized protein</fullName>
    </submittedName>
</protein>
<sequence length="187" mass="20254">MQHQQGKTSDTCASLSVTSGSRDDEWETLPVTEEAHNDYLPHRAAFTRLTVPSNKGSMSLLQFGARLTGDRVAQPVVDPDDDDDTMESTEASPWTRFVSERDIGTGPTGESVYQRNLASGLGAPDSGDTAGLNPPGAVKEMDVDYEMITDPWIAPPAHVGDTAQGQVNKPSRPLPRKRVKLVDFETS</sequence>
<evidence type="ECO:0000313" key="1">
    <source>
        <dbReference type="EMBL" id="KAJ9120283.1"/>
    </source>
</evidence>
<evidence type="ECO:0000313" key="2">
    <source>
        <dbReference type="Proteomes" id="UP001243375"/>
    </source>
</evidence>